<evidence type="ECO:0000256" key="1">
    <source>
        <dbReference type="ARBA" id="ARBA00004141"/>
    </source>
</evidence>
<dbReference type="PANTHER" id="PTHR43701:SF2">
    <property type="entry name" value="MEMBRANE TRANSPORTER PROTEIN YJNA-RELATED"/>
    <property type="match status" value="1"/>
</dbReference>
<evidence type="ECO:0000256" key="5">
    <source>
        <dbReference type="RuleBase" id="RU363041"/>
    </source>
</evidence>
<dbReference type="Proteomes" id="UP001216674">
    <property type="component" value="Unassembled WGS sequence"/>
</dbReference>
<comment type="subcellular location">
    <subcellularLocation>
        <location evidence="5">Cell membrane</location>
        <topology evidence="5">Multi-pass membrane protein</topology>
    </subcellularLocation>
    <subcellularLocation>
        <location evidence="1">Membrane</location>
        <topology evidence="1">Multi-pass membrane protein</topology>
    </subcellularLocation>
</comment>
<evidence type="ECO:0000256" key="4">
    <source>
        <dbReference type="ARBA" id="ARBA00023136"/>
    </source>
</evidence>
<feature type="transmembrane region" description="Helical" evidence="5">
    <location>
        <begin position="182"/>
        <end position="202"/>
    </location>
</feature>
<gene>
    <name evidence="6" type="ORF">P3W85_03930</name>
</gene>
<dbReference type="PANTHER" id="PTHR43701">
    <property type="entry name" value="MEMBRANE TRANSPORTER PROTEIN MJ0441-RELATED"/>
    <property type="match status" value="1"/>
</dbReference>
<feature type="transmembrane region" description="Helical" evidence="5">
    <location>
        <begin position="147"/>
        <end position="170"/>
    </location>
</feature>
<sequence>MLYLLFVLFGCLTGVSTVLFGFGGGFVVVPLLYRTLANADGPGPAAMHVAVATSTAVMIVNAWLATRKHRLAGNILSPYIWPLAGFIGLGAVVGAGAAVLASEDIVRFAFVAYLAATLADCLLRRGFLSHAPGSAPRSLGQAQTVAGGVVIGVVATFLGVGGSVMTVPLLRRRGLSMTQATAMANPLSLPVAVLGTLTYAAMAWHQPLTQGPRYLGNIDLAAFALLSLGSLAGIRLAGRWVGRIPDRIHARVYIALLALVMASMMIK</sequence>
<keyword evidence="2 5" id="KW-0812">Transmembrane</keyword>
<evidence type="ECO:0000256" key="3">
    <source>
        <dbReference type="ARBA" id="ARBA00022989"/>
    </source>
</evidence>
<feature type="transmembrane region" description="Helical" evidence="5">
    <location>
        <begin position="214"/>
        <end position="236"/>
    </location>
</feature>
<keyword evidence="4 5" id="KW-0472">Membrane</keyword>
<dbReference type="InterPro" id="IPR002781">
    <property type="entry name" value="TM_pro_TauE-like"/>
</dbReference>
<feature type="transmembrane region" description="Helical" evidence="5">
    <location>
        <begin position="248"/>
        <end position="266"/>
    </location>
</feature>
<feature type="transmembrane region" description="Helical" evidence="5">
    <location>
        <begin position="45"/>
        <end position="64"/>
    </location>
</feature>
<comment type="similarity">
    <text evidence="5">Belongs to the 4-toluene sulfonate uptake permease (TSUP) (TC 2.A.102) family.</text>
</comment>
<reference evidence="6 7" key="1">
    <citation type="submission" date="2023-03" db="EMBL/GenBank/DDBJ databases">
        <title>Draft assemblies of triclosan tolerant bacteria isolated from returned activated sludge.</title>
        <authorList>
            <person name="Van Hamelsveld S."/>
        </authorList>
    </citation>
    <scope>NUCLEOTIDE SEQUENCE [LARGE SCALE GENOMIC DNA]</scope>
    <source>
        <strain evidence="6 7">GW210010_S58</strain>
    </source>
</reference>
<protein>
    <recommendedName>
        <fullName evidence="5">Probable membrane transporter protein</fullName>
    </recommendedName>
</protein>
<keyword evidence="7" id="KW-1185">Reference proteome</keyword>
<feature type="transmembrane region" description="Helical" evidence="5">
    <location>
        <begin position="79"/>
        <end position="101"/>
    </location>
</feature>
<proteinExistence type="inferred from homology"/>
<feature type="transmembrane region" description="Helical" evidence="5">
    <location>
        <begin position="6"/>
        <end position="33"/>
    </location>
</feature>
<comment type="caution">
    <text evidence="6">The sequence shown here is derived from an EMBL/GenBank/DDBJ whole genome shotgun (WGS) entry which is preliminary data.</text>
</comment>
<name>A0ABT6AHN3_9BURK</name>
<keyword evidence="5" id="KW-1003">Cell membrane</keyword>
<evidence type="ECO:0000313" key="7">
    <source>
        <dbReference type="Proteomes" id="UP001216674"/>
    </source>
</evidence>
<dbReference type="InterPro" id="IPR051598">
    <property type="entry name" value="TSUP/Inactive_protease-like"/>
</dbReference>
<accession>A0ABT6AHN3</accession>
<dbReference type="EMBL" id="JARJLM010000068">
    <property type="protein sequence ID" value="MDF3832105.1"/>
    <property type="molecule type" value="Genomic_DNA"/>
</dbReference>
<keyword evidence="3 5" id="KW-1133">Transmembrane helix</keyword>
<evidence type="ECO:0000313" key="6">
    <source>
        <dbReference type="EMBL" id="MDF3832105.1"/>
    </source>
</evidence>
<dbReference type="Pfam" id="PF01925">
    <property type="entry name" value="TauE"/>
    <property type="match status" value="1"/>
</dbReference>
<organism evidence="6 7">
    <name type="scientific">Cupriavidus basilensis</name>
    <dbReference type="NCBI Taxonomy" id="68895"/>
    <lineage>
        <taxon>Bacteria</taxon>
        <taxon>Pseudomonadati</taxon>
        <taxon>Pseudomonadota</taxon>
        <taxon>Betaproteobacteria</taxon>
        <taxon>Burkholderiales</taxon>
        <taxon>Burkholderiaceae</taxon>
        <taxon>Cupriavidus</taxon>
    </lineage>
</organism>
<dbReference type="RefSeq" id="WP_276263804.1">
    <property type="nucleotide sequence ID" value="NZ_JARJLM010000068.1"/>
</dbReference>
<evidence type="ECO:0000256" key="2">
    <source>
        <dbReference type="ARBA" id="ARBA00022692"/>
    </source>
</evidence>